<name>A0A0G0VG13_9BACT</name>
<dbReference type="AlphaFoldDB" id="A0A0G0VG13"/>
<reference evidence="1 2" key="1">
    <citation type="journal article" date="2015" name="Nature">
        <title>rRNA introns, odd ribosomes, and small enigmatic genomes across a large radiation of phyla.</title>
        <authorList>
            <person name="Brown C.T."/>
            <person name="Hug L.A."/>
            <person name="Thomas B.C."/>
            <person name="Sharon I."/>
            <person name="Castelle C.J."/>
            <person name="Singh A."/>
            <person name="Wilkins M.J."/>
            <person name="Williams K.H."/>
            <person name="Banfield J.F."/>
        </authorList>
    </citation>
    <scope>NUCLEOTIDE SEQUENCE [LARGE SCALE GENOMIC DNA]</scope>
</reference>
<comment type="caution">
    <text evidence="1">The sequence shown here is derived from an EMBL/GenBank/DDBJ whole genome shotgun (WGS) entry which is preliminary data.</text>
</comment>
<dbReference type="EMBL" id="LCAV01000002">
    <property type="protein sequence ID" value="KKR99909.1"/>
    <property type="molecule type" value="Genomic_DNA"/>
</dbReference>
<gene>
    <name evidence="1" type="ORF">UU49_C0002G0023</name>
</gene>
<proteinExistence type="predicted"/>
<organism evidence="1 2">
    <name type="scientific">Candidatus Magasanikbacteria bacterium GW2011_GWC2_41_17</name>
    <dbReference type="NCBI Taxonomy" id="1619048"/>
    <lineage>
        <taxon>Bacteria</taxon>
        <taxon>Candidatus Magasanikiibacteriota</taxon>
    </lineage>
</organism>
<dbReference type="STRING" id="1619048.UU49_C0002G0023"/>
<sequence length="184" mass="21315">MFNKWTLFLTIVTMGGVDITTHPGQNQKEDAPVFELQSRDELLLAVDYSQPLKEADTIGHFSWWDDLYIIVDHFSHQQYGKATVIARLIRFDHLVSTDQVLRFMDERDLRPATLAELVAFGTQYHAKQMRSSPIIALGSIWIDSSGFYHVPFIQRGYSRCCLLGFHWFHASGQRNHRFLAVRDN</sequence>
<accession>A0A0G0VG13</accession>
<dbReference type="Proteomes" id="UP000034108">
    <property type="component" value="Unassembled WGS sequence"/>
</dbReference>
<evidence type="ECO:0000313" key="2">
    <source>
        <dbReference type="Proteomes" id="UP000034108"/>
    </source>
</evidence>
<evidence type="ECO:0000313" key="1">
    <source>
        <dbReference type="EMBL" id="KKR99909.1"/>
    </source>
</evidence>
<protein>
    <submittedName>
        <fullName evidence="1">Uncharacterized protein</fullName>
    </submittedName>
</protein>